<dbReference type="Gene3D" id="1.10.10.10">
    <property type="entry name" value="Winged helix-like DNA-binding domain superfamily/Winged helix DNA-binding domain"/>
    <property type="match status" value="1"/>
</dbReference>
<evidence type="ECO:0000256" key="2">
    <source>
        <dbReference type="ARBA" id="ARBA00023015"/>
    </source>
</evidence>
<comment type="caution">
    <text evidence="6">The sequence shown here is derived from an EMBL/GenBank/DDBJ whole genome shotgun (WGS) entry which is preliminary data.</text>
</comment>
<dbReference type="InterPro" id="IPR036388">
    <property type="entry name" value="WH-like_DNA-bd_sf"/>
</dbReference>
<dbReference type="InterPro" id="IPR050950">
    <property type="entry name" value="HTH-type_LysR_regulators"/>
</dbReference>
<dbReference type="FunFam" id="1.10.10.10:FF:000001">
    <property type="entry name" value="LysR family transcriptional regulator"/>
    <property type="match status" value="1"/>
</dbReference>
<name>A0A934SZ85_9BURK</name>
<organism evidence="6 7">
    <name type="scientific">Noviherbaspirillum pedocola</name>
    <dbReference type="NCBI Taxonomy" id="2801341"/>
    <lineage>
        <taxon>Bacteria</taxon>
        <taxon>Pseudomonadati</taxon>
        <taxon>Pseudomonadota</taxon>
        <taxon>Betaproteobacteria</taxon>
        <taxon>Burkholderiales</taxon>
        <taxon>Oxalobacteraceae</taxon>
        <taxon>Noviherbaspirillum</taxon>
    </lineage>
</organism>
<dbReference type="PRINTS" id="PR00039">
    <property type="entry name" value="HTHLYSR"/>
</dbReference>
<dbReference type="GO" id="GO:0005829">
    <property type="term" value="C:cytosol"/>
    <property type="evidence" value="ECO:0007669"/>
    <property type="project" value="TreeGrafter"/>
</dbReference>
<gene>
    <name evidence="6" type="ORF">JJB74_25640</name>
</gene>
<protein>
    <submittedName>
        <fullName evidence="6">LysR family transcriptional regulator</fullName>
    </submittedName>
</protein>
<keyword evidence="2" id="KW-0805">Transcription regulation</keyword>
<dbReference type="Pfam" id="PF00126">
    <property type="entry name" value="HTH_1"/>
    <property type="match status" value="1"/>
</dbReference>
<dbReference type="GO" id="GO:0003677">
    <property type="term" value="F:DNA binding"/>
    <property type="evidence" value="ECO:0007669"/>
    <property type="project" value="UniProtKB-KW"/>
</dbReference>
<dbReference type="SUPFAM" id="SSF46785">
    <property type="entry name" value="Winged helix' DNA-binding domain"/>
    <property type="match status" value="1"/>
</dbReference>
<evidence type="ECO:0000313" key="6">
    <source>
        <dbReference type="EMBL" id="MBK4738020.1"/>
    </source>
</evidence>
<accession>A0A934SZ85</accession>
<evidence type="ECO:0000256" key="4">
    <source>
        <dbReference type="ARBA" id="ARBA00023163"/>
    </source>
</evidence>
<dbReference type="RefSeq" id="WP_200596881.1">
    <property type="nucleotide sequence ID" value="NZ_JAEPBG010000016.1"/>
</dbReference>
<evidence type="ECO:0000259" key="5">
    <source>
        <dbReference type="PROSITE" id="PS50931"/>
    </source>
</evidence>
<dbReference type="EMBL" id="JAEPBG010000016">
    <property type="protein sequence ID" value="MBK4738020.1"/>
    <property type="molecule type" value="Genomic_DNA"/>
</dbReference>
<keyword evidence="7" id="KW-1185">Reference proteome</keyword>
<dbReference type="AlphaFoldDB" id="A0A934SZ85"/>
<dbReference type="InterPro" id="IPR036390">
    <property type="entry name" value="WH_DNA-bd_sf"/>
</dbReference>
<dbReference type="InterPro" id="IPR005119">
    <property type="entry name" value="LysR_subst-bd"/>
</dbReference>
<dbReference type="PANTHER" id="PTHR30419:SF8">
    <property type="entry name" value="NITROGEN ASSIMILATION TRANSCRIPTIONAL ACTIVATOR-RELATED"/>
    <property type="match status" value="1"/>
</dbReference>
<dbReference type="PROSITE" id="PS50931">
    <property type="entry name" value="HTH_LYSR"/>
    <property type="match status" value="1"/>
</dbReference>
<dbReference type="Proteomes" id="UP000622890">
    <property type="component" value="Unassembled WGS sequence"/>
</dbReference>
<proteinExistence type="inferred from homology"/>
<sequence length="310" mass="33349">MERDLFKSRVRLRHLDCFVTVAQTRNLGRAAARLSLSQPAVTKILNELEALLGTTLIERNRQGAKLTRDGETFLAHAITVLDALHTAGAAVGPQRERQHEAVRLGALPTVAPDLLPGALRRFRRDHAEAQVSVQTATNVALLGMLKGGEIDVAVARMAEPELLVGVSFELLYVEPLVATVRPQHPLAGVKGPVLQDLLAYPVMVASQGTIPRHNTESYFAGHGLKLPANYTETLSISLARQLTRTTDTVWFAQLGAVRTELEDGALIALTIPTAGAEEPVGLARRSDASLGEAALALIAALREEAVLRRG</sequence>
<dbReference type="GO" id="GO:0003700">
    <property type="term" value="F:DNA-binding transcription factor activity"/>
    <property type="evidence" value="ECO:0007669"/>
    <property type="project" value="InterPro"/>
</dbReference>
<dbReference type="PANTHER" id="PTHR30419">
    <property type="entry name" value="HTH-TYPE TRANSCRIPTIONAL REGULATOR YBHD"/>
    <property type="match status" value="1"/>
</dbReference>
<evidence type="ECO:0000313" key="7">
    <source>
        <dbReference type="Proteomes" id="UP000622890"/>
    </source>
</evidence>
<keyword evidence="4" id="KW-0804">Transcription</keyword>
<dbReference type="SUPFAM" id="SSF53850">
    <property type="entry name" value="Periplasmic binding protein-like II"/>
    <property type="match status" value="1"/>
</dbReference>
<dbReference type="Gene3D" id="3.40.190.10">
    <property type="entry name" value="Periplasmic binding protein-like II"/>
    <property type="match status" value="2"/>
</dbReference>
<dbReference type="Pfam" id="PF03466">
    <property type="entry name" value="LysR_substrate"/>
    <property type="match status" value="1"/>
</dbReference>
<dbReference type="InterPro" id="IPR000847">
    <property type="entry name" value="LysR_HTH_N"/>
</dbReference>
<reference evidence="6" key="1">
    <citation type="submission" date="2021-01" db="EMBL/GenBank/DDBJ databases">
        <title>Genome sequence of strain Noviherbaspirillum sp. DKR-6.</title>
        <authorList>
            <person name="Chaudhary D.K."/>
        </authorList>
    </citation>
    <scope>NUCLEOTIDE SEQUENCE</scope>
    <source>
        <strain evidence="6">DKR-6</strain>
    </source>
</reference>
<keyword evidence="3" id="KW-0238">DNA-binding</keyword>
<feature type="domain" description="HTH lysR-type" evidence="5">
    <location>
        <begin position="10"/>
        <end position="67"/>
    </location>
</feature>
<evidence type="ECO:0000256" key="3">
    <source>
        <dbReference type="ARBA" id="ARBA00023125"/>
    </source>
</evidence>
<evidence type="ECO:0000256" key="1">
    <source>
        <dbReference type="ARBA" id="ARBA00009437"/>
    </source>
</evidence>
<comment type="similarity">
    <text evidence="1">Belongs to the LysR transcriptional regulatory family.</text>
</comment>